<evidence type="ECO:0000313" key="1">
    <source>
        <dbReference type="EMBL" id="MCT4332228.1"/>
    </source>
</evidence>
<keyword evidence="2" id="KW-1185">Reference proteome</keyword>
<proteinExistence type="predicted"/>
<organism evidence="1 2">
    <name type="scientific">Paracoccus maritimus</name>
    <dbReference type="NCBI Taxonomy" id="2933292"/>
    <lineage>
        <taxon>Bacteria</taxon>
        <taxon>Pseudomonadati</taxon>
        <taxon>Pseudomonadota</taxon>
        <taxon>Alphaproteobacteria</taxon>
        <taxon>Rhodobacterales</taxon>
        <taxon>Paracoccaceae</taxon>
        <taxon>Paracoccus</taxon>
    </lineage>
</organism>
<gene>
    <name evidence="1" type="ORF">MU516_05000</name>
</gene>
<evidence type="ECO:0000313" key="2">
    <source>
        <dbReference type="Proteomes" id="UP001320702"/>
    </source>
</evidence>
<dbReference type="EMBL" id="JANAVZ010000002">
    <property type="protein sequence ID" value="MCT4332228.1"/>
    <property type="molecule type" value="Genomic_DNA"/>
</dbReference>
<name>A0ABT2K6V5_9RHOB</name>
<accession>A0ABT2K6V5</accession>
<protein>
    <recommendedName>
        <fullName evidence="3">ANTAR domain-containing protein</fullName>
    </recommendedName>
</protein>
<comment type="caution">
    <text evidence="1">The sequence shown here is derived from an EMBL/GenBank/DDBJ whole genome shotgun (WGS) entry which is preliminary data.</text>
</comment>
<evidence type="ECO:0008006" key="3">
    <source>
        <dbReference type="Google" id="ProtNLM"/>
    </source>
</evidence>
<reference evidence="1 2" key="1">
    <citation type="submission" date="2022-04" db="EMBL/GenBank/DDBJ databases">
        <title>Paracoccus sp. YLB-12 draft genome sequence.</title>
        <authorList>
            <person name="Yu L."/>
        </authorList>
    </citation>
    <scope>NUCLEOTIDE SEQUENCE [LARGE SCALE GENOMIC DNA]</scope>
    <source>
        <strain evidence="1 2">YLB-12</strain>
    </source>
</reference>
<dbReference type="RefSeq" id="WP_260276130.1">
    <property type="nucleotide sequence ID" value="NZ_JANAVZ010000002.1"/>
</dbReference>
<sequence length="70" mass="7361">MTILDAAALQFLASLSSSCQSRQDIADLIAREMSPELGAGVLLMYAQQAEHATDPLSKVVVLASRKLAGS</sequence>
<dbReference type="Proteomes" id="UP001320702">
    <property type="component" value="Unassembled WGS sequence"/>
</dbReference>